<dbReference type="AlphaFoldDB" id="A0A7C5MXT1"/>
<organism evidence="1">
    <name type="scientific">Thiolapillus brandeum</name>
    <dbReference type="NCBI Taxonomy" id="1076588"/>
    <lineage>
        <taxon>Bacteria</taxon>
        <taxon>Pseudomonadati</taxon>
        <taxon>Pseudomonadota</taxon>
        <taxon>Gammaproteobacteria</taxon>
        <taxon>Chromatiales</taxon>
        <taxon>Sedimenticolaceae</taxon>
        <taxon>Thiolapillus</taxon>
    </lineage>
</organism>
<reference evidence="1" key="1">
    <citation type="journal article" date="2020" name="mSystems">
        <title>Genome- and Community-Level Interaction Insights into Carbon Utilization and Element Cycling Functions of Hydrothermarchaeota in Hydrothermal Sediment.</title>
        <authorList>
            <person name="Zhou Z."/>
            <person name="Liu Y."/>
            <person name="Xu W."/>
            <person name="Pan J."/>
            <person name="Luo Z.H."/>
            <person name="Li M."/>
        </authorList>
    </citation>
    <scope>NUCLEOTIDE SEQUENCE [LARGE SCALE GENOMIC DNA]</scope>
    <source>
        <strain evidence="1">HyVt-535</strain>
    </source>
</reference>
<protein>
    <submittedName>
        <fullName evidence="1">Nodulation protein E</fullName>
    </submittedName>
</protein>
<accession>A0A7C5MXT1</accession>
<proteinExistence type="predicted"/>
<comment type="caution">
    <text evidence="1">The sequence shown here is derived from an EMBL/GenBank/DDBJ whole genome shotgun (WGS) entry which is preliminary data.</text>
</comment>
<dbReference type="EMBL" id="DROM01000178">
    <property type="protein sequence ID" value="HHH13159.1"/>
    <property type="molecule type" value="Genomic_DNA"/>
</dbReference>
<name>A0A7C5MXT1_9GAMM</name>
<gene>
    <name evidence="1" type="ORF">ENJ98_02885</name>
</gene>
<evidence type="ECO:0000313" key="1">
    <source>
        <dbReference type="EMBL" id="HHH13159.1"/>
    </source>
</evidence>
<dbReference type="Proteomes" id="UP000886100">
    <property type="component" value="Unassembled WGS sequence"/>
</dbReference>
<sequence>MSLETEIKPLPTARQKSVTEAFEAYCEAVFERRRNSEEEFDEAGYREAMELALARLRQLEEEGLA</sequence>